<comment type="caution">
    <text evidence="1">The sequence shown here is derived from an EMBL/GenBank/DDBJ whole genome shotgun (WGS) entry which is preliminary data.</text>
</comment>
<proteinExistence type="predicted"/>
<dbReference type="EMBL" id="JACMYG010000004">
    <property type="protein sequence ID" value="MBC2689304.1"/>
    <property type="molecule type" value="Genomic_DNA"/>
</dbReference>
<keyword evidence="2" id="KW-1185">Reference proteome</keyword>
<evidence type="ECO:0000313" key="2">
    <source>
        <dbReference type="Proteomes" id="UP000526003"/>
    </source>
</evidence>
<evidence type="ECO:0000313" key="1">
    <source>
        <dbReference type="EMBL" id="MBC2689304.1"/>
    </source>
</evidence>
<dbReference type="AlphaFoldDB" id="A0A7X1KWW2"/>
<name>A0A7X1KWW2_9PSED</name>
<reference evidence="1 2" key="1">
    <citation type="submission" date="2020-08" db="EMBL/GenBank/DDBJ databases">
        <title>Pseudomonas sp. nov.</title>
        <authorList>
            <person name="Gieschler S."/>
            <person name="Fiedler G."/>
            <person name="Brinks E."/>
            <person name="Boehnlein C."/>
            <person name="Franz C.M.A.P."/>
            <person name="Kabisch J."/>
        </authorList>
    </citation>
    <scope>NUCLEOTIDE SEQUENCE [LARGE SCALE GENOMIC DNA]</scope>
    <source>
        <strain evidence="1 2">MBT-1</strain>
    </source>
</reference>
<protein>
    <submittedName>
        <fullName evidence="1">Uncharacterized protein</fullName>
    </submittedName>
</protein>
<accession>A0A7X1KWW2</accession>
<sequence length="67" mass="7550">MNDKTLGQPLTNDSESTATPITWDELVKIVQVGDIVRRSNRNSQITGKEFKEDAQGLFNIMLISREV</sequence>
<organism evidence="1 2">
    <name type="scientific">Pseudomonas kielensis</name>
    <dbReference type="NCBI Taxonomy" id="2762577"/>
    <lineage>
        <taxon>Bacteria</taxon>
        <taxon>Pseudomonadati</taxon>
        <taxon>Pseudomonadota</taxon>
        <taxon>Gammaproteobacteria</taxon>
        <taxon>Pseudomonadales</taxon>
        <taxon>Pseudomonadaceae</taxon>
        <taxon>Pseudomonas</taxon>
    </lineage>
</organism>
<gene>
    <name evidence="1" type="ORF">H7995_05755</name>
</gene>
<dbReference type="Proteomes" id="UP000526003">
    <property type="component" value="Unassembled WGS sequence"/>
</dbReference>
<dbReference type="RefSeq" id="WP_166592027.1">
    <property type="nucleotide sequence ID" value="NZ_CP090311.1"/>
</dbReference>